<dbReference type="SUPFAM" id="SSF51197">
    <property type="entry name" value="Clavaminate synthase-like"/>
    <property type="match status" value="1"/>
</dbReference>
<dbReference type="InterPro" id="IPR026992">
    <property type="entry name" value="DIOX_N"/>
</dbReference>
<keyword evidence="5" id="KW-1185">Reference proteome</keyword>
<feature type="compositionally biased region" description="Basic and acidic residues" evidence="2">
    <location>
        <begin position="170"/>
        <end position="182"/>
    </location>
</feature>
<protein>
    <submittedName>
        <fullName evidence="4">Clavaminate synthase-like protein</fullName>
    </submittedName>
</protein>
<keyword evidence="1" id="KW-0560">Oxidoreductase</keyword>
<evidence type="ECO:0000313" key="4">
    <source>
        <dbReference type="EMBL" id="KAF9783424.1"/>
    </source>
</evidence>
<dbReference type="AlphaFoldDB" id="A0A9P6L5H2"/>
<dbReference type="OrthoDB" id="406156at2759"/>
<dbReference type="PANTHER" id="PTHR47990">
    <property type="entry name" value="2-OXOGLUTARATE (2OG) AND FE(II)-DEPENDENT OXYGENASE SUPERFAMILY PROTEIN-RELATED"/>
    <property type="match status" value="1"/>
</dbReference>
<evidence type="ECO:0000256" key="2">
    <source>
        <dbReference type="SAM" id="MobiDB-lite"/>
    </source>
</evidence>
<gene>
    <name evidence="4" type="ORF">BJ322DRAFT_151385</name>
</gene>
<comment type="similarity">
    <text evidence="1">Belongs to the iron/ascorbate-dependent oxidoreductase family.</text>
</comment>
<dbReference type="Gene3D" id="2.60.120.330">
    <property type="entry name" value="B-lactam Antibiotic, Isopenicillin N Synthase, Chain"/>
    <property type="match status" value="1"/>
</dbReference>
<dbReference type="EMBL" id="WIUZ02000010">
    <property type="protein sequence ID" value="KAF9783424.1"/>
    <property type="molecule type" value="Genomic_DNA"/>
</dbReference>
<dbReference type="InterPro" id="IPR044861">
    <property type="entry name" value="IPNS-like_FE2OG_OXY"/>
</dbReference>
<dbReference type="PROSITE" id="PS51471">
    <property type="entry name" value="FE2OG_OXY"/>
    <property type="match status" value="1"/>
</dbReference>
<evidence type="ECO:0000313" key="5">
    <source>
        <dbReference type="Proteomes" id="UP000736335"/>
    </source>
</evidence>
<dbReference type="InterPro" id="IPR027443">
    <property type="entry name" value="IPNS-like_sf"/>
</dbReference>
<dbReference type="Pfam" id="PF14226">
    <property type="entry name" value="DIOX_N"/>
    <property type="match status" value="1"/>
</dbReference>
<sequence>MTIPPFPEDVPTHPLLVVDYQKILEDDEAEIEKLWQGATSIGFWYLKNHGADADVQQMFNMGEETMALPLSEKMEFEQGDAGVSFGYKAFGANAVDEHGTVDTAEYINVAQDDVFAWPKIVHRAYPRTVADRMEGTILPFVRRSREINSTLLRILERRLGLPEGEFLKRHTAEEHSGSETRCIKSPPRKPGAPDNNVLAPHTDFGSLSFLHNRLGGLQVMPPGTETWQYVKPIPGHAICNLGDAMAILSGGVLKSNLHRVVPPPREQGNFTRWSLVYFTRPGDSVILEPLSSMSEMVAEAARKPENVRFQTGGATARDWFERRIKNQRIKNRKGPETWRACRGTEHNLAPTH</sequence>
<dbReference type="Pfam" id="PF03171">
    <property type="entry name" value="2OG-FeII_Oxy"/>
    <property type="match status" value="1"/>
</dbReference>
<keyword evidence="1" id="KW-0479">Metal-binding</keyword>
<dbReference type="GO" id="GO:0046872">
    <property type="term" value="F:metal ion binding"/>
    <property type="evidence" value="ECO:0007669"/>
    <property type="project" value="UniProtKB-KW"/>
</dbReference>
<accession>A0A9P6L5H2</accession>
<proteinExistence type="inferred from homology"/>
<dbReference type="GO" id="GO:0016491">
    <property type="term" value="F:oxidoreductase activity"/>
    <property type="evidence" value="ECO:0007669"/>
    <property type="project" value="UniProtKB-KW"/>
</dbReference>
<keyword evidence="1" id="KW-0408">Iron</keyword>
<feature type="region of interest" description="Disordered" evidence="2">
    <location>
        <begin position="170"/>
        <end position="195"/>
    </location>
</feature>
<name>A0A9P6L5H2_9AGAM</name>
<dbReference type="InterPro" id="IPR005123">
    <property type="entry name" value="Oxoglu/Fe-dep_dioxygenase_dom"/>
</dbReference>
<evidence type="ECO:0000259" key="3">
    <source>
        <dbReference type="PROSITE" id="PS51471"/>
    </source>
</evidence>
<comment type="caution">
    <text evidence="4">The sequence shown here is derived from an EMBL/GenBank/DDBJ whole genome shotgun (WGS) entry which is preliminary data.</text>
</comment>
<dbReference type="InterPro" id="IPR050231">
    <property type="entry name" value="Iron_ascorbate_oxido_reductase"/>
</dbReference>
<reference evidence="4" key="2">
    <citation type="submission" date="2020-11" db="EMBL/GenBank/DDBJ databases">
        <authorList>
            <consortium name="DOE Joint Genome Institute"/>
            <person name="Kuo A."/>
            <person name="Miyauchi S."/>
            <person name="Kiss E."/>
            <person name="Drula E."/>
            <person name="Kohler A."/>
            <person name="Sanchez-Garcia M."/>
            <person name="Andreopoulos B."/>
            <person name="Barry K.W."/>
            <person name="Bonito G."/>
            <person name="Buee M."/>
            <person name="Carver A."/>
            <person name="Chen C."/>
            <person name="Cichocki N."/>
            <person name="Clum A."/>
            <person name="Culley D."/>
            <person name="Crous P.W."/>
            <person name="Fauchery L."/>
            <person name="Girlanda M."/>
            <person name="Hayes R."/>
            <person name="Keri Z."/>
            <person name="Labutti K."/>
            <person name="Lipzen A."/>
            <person name="Lombard V."/>
            <person name="Magnuson J."/>
            <person name="Maillard F."/>
            <person name="Morin E."/>
            <person name="Murat C."/>
            <person name="Nolan M."/>
            <person name="Ohm R."/>
            <person name="Pangilinan J."/>
            <person name="Pereira M."/>
            <person name="Perotto S."/>
            <person name="Peter M."/>
            <person name="Riley R."/>
            <person name="Sitrit Y."/>
            <person name="Stielow B."/>
            <person name="Szollosi G."/>
            <person name="Zifcakova L."/>
            <person name="Stursova M."/>
            <person name="Spatafora J.W."/>
            <person name="Tedersoo L."/>
            <person name="Vaario L.-M."/>
            <person name="Yamada A."/>
            <person name="Yan M."/>
            <person name="Wang P."/>
            <person name="Xu J."/>
            <person name="Bruns T."/>
            <person name="Baldrian P."/>
            <person name="Vilgalys R."/>
            <person name="Henrissat B."/>
            <person name="Grigoriev I.V."/>
            <person name="Hibbett D."/>
            <person name="Nagy L.G."/>
            <person name="Martin F.M."/>
        </authorList>
    </citation>
    <scope>NUCLEOTIDE SEQUENCE</scope>
    <source>
        <strain evidence="4">UH-Tt-Lm1</strain>
    </source>
</reference>
<organism evidence="4 5">
    <name type="scientific">Thelephora terrestris</name>
    <dbReference type="NCBI Taxonomy" id="56493"/>
    <lineage>
        <taxon>Eukaryota</taxon>
        <taxon>Fungi</taxon>
        <taxon>Dikarya</taxon>
        <taxon>Basidiomycota</taxon>
        <taxon>Agaricomycotina</taxon>
        <taxon>Agaricomycetes</taxon>
        <taxon>Thelephorales</taxon>
        <taxon>Thelephoraceae</taxon>
        <taxon>Thelephora</taxon>
    </lineage>
</organism>
<reference evidence="4" key="1">
    <citation type="journal article" date="2020" name="Nat. Commun.">
        <title>Large-scale genome sequencing of mycorrhizal fungi provides insights into the early evolution of symbiotic traits.</title>
        <authorList>
            <person name="Miyauchi S."/>
            <person name="Kiss E."/>
            <person name="Kuo A."/>
            <person name="Drula E."/>
            <person name="Kohler A."/>
            <person name="Sanchez-Garcia M."/>
            <person name="Morin E."/>
            <person name="Andreopoulos B."/>
            <person name="Barry K.W."/>
            <person name="Bonito G."/>
            <person name="Buee M."/>
            <person name="Carver A."/>
            <person name="Chen C."/>
            <person name="Cichocki N."/>
            <person name="Clum A."/>
            <person name="Culley D."/>
            <person name="Crous P.W."/>
            <person name="Fauchery L."/>
            <person name="Girlanda M."/>
            <person name="Hayes R.D."/>
            <person name="Keri Z."/>
            <person name="LaButti K."/>
            <person name="Lipzen A."/>
            <person name="Lombard V."/>
            <person name="Magnuson J."/>
            <person name="Maillard F."/>
            <person name="Murat C."/>
            <person name="Nolan M."/>
            <person name="Ohm R.A."/>
            <person name="Pangilinan J."/>
            <person name="Pereira M.F."/>
            <person name="Perotto S."/>
            <person name="Peter M."/>
            <person name="Pfister S."/>
            <person name="Riley R."/>
            <person name="Sitrit Y."/>
            <person name="Stielow J.B."/>
            <person name="Szollosi G."/>
            <person name="Zifcakova L."/>
            <person name="Stursova M."/>
            <person name="Spatafora J.W."/>
            <person name="Tedersoo L."/>
            <person name="Vaario L.M."/>
            <person name="Yamada A."/>
            <person name="Yan M."/>
            <person name="Wang P."/>
            <person name="Xu J."/>
            <person name="Bruns T."/>
            <person name="Baldrian P."/>
            <person name="Vilgalys R."/>
            <person name="Dunand C."/>
            <person name="Henrissat B."/>
            <person name="Grigoriev I.V."/>
            <person name="Hibbett D."/>
            <person name="Nagy L.G."/>
            <person name="Martin F.M."/>
        </authorList>
    </citation>
    <scope>NUCLEOTIDE SEQUENCE</scope>
    <source>
        <strain evidence="4">UH-Tt-Lm1</strain>
    </source>
</reference>
<evidence type="ECO:0000256" key="1">
    <source>
        <dbReference type="RuleBase" id="RU003682"/>
    </source>
</evidence>
<dbReference type="Proteomes" id="UP000736335">
    <property type="component" value="Unassembled WGS sequence"/>
</dbReference>
<feature type="domain" description="Fe2OG dioxygenase" evidence="3">
    <location>
        <begin position="176"/>
        <end position="281"/>
    </location>
</feature>